<dbReference type="Pfam" id="PF00072">
    <property type="entry name" value="Response_reg"/>
    <property type="match status" value="1"/>
</dbReference>
<dbReference type="Proteomes" id="UP001377160">
    <property type="component" value="Unassembled WGS sequence"/>
</dbReference>
<feature type="domain" description="EAL" evidence="3">
    <location>
        <begin position="143"/>
        <end position="393"/>
    </location>
</feature>
<protein>
    <submittedName>
        <fullName evidence="4">EAL domain-containing response regulator</fullName>
    </submittedName>
</protein>
<dbReference type="CDD" id="cd00156">
    <property type="entry name" value="REC"/>
    <property type="match status" value="1"/>
</dbReference>
<proteinExistence type="predicted"/>
<dbReference type="SUPFAM" id="SSF141868">
    <property type="entry name" value="EAL domain-like"/>
    <property type="match status" value="1"/>
</dbReference>
<dbReference type="InterPro" id="IPR001789">
    <property type="entry name" value="Sig_transdc_resp-reg_receiver"/>
</dbReference>
<evidence type="ECO:0000313" key="4">
    <source>
        <dbReference type="EMBL" id="MEL0610345.1"/>
    </source>
</evidence>
<dbReference type="InterPro" id="IPR050706">
    <property type="entry name" value="Cyclic-di-GMP_PDE-like"/>
</dbReference>
<name>A0ABU9FVW9_9VIBR</name>
<keyword evidence="1" id="KW-0597">Phosphoprotein</keyword>
<dbReference type="PROSITE" id="PS50110">
    <property type="entry name" value="RESPONSE_REGULATORY"/>
    <property type="match status" value="1"/>
</dbReference>
<dbReference type="EMBL" id="JBANDX010000018">
    <property type="protein sequence ID" value="MEL0610345.1"/>
    <property type="molecule type" value="Genomic_DNA"/>
</dbReference>
<evidence type="ECO:0000313" key="5">
    <source>
        <dbReference type="Proteomes" id="UP001377160"/>
    </source>
</evidence>
<feature type="modified residue" description="4-aspartylphosphate" evidence="1">
    <location>
        <position position="58"/>
    </location>
</feature>
<dbReference type="InterPro" id="IPR011006">
    <property type="entry name" value="CheY-like_superfamily"/>
</dbReference>
<organism evidence="4 5">
    <name type="scientific">Vibrio echinoideorum</name>
    <dbReference type="NCBI Taxonomy" id="2100116"/>
    <lineage>
        <taxon>Bacteria</taxon>
        <taxon>Pseudomonadati</taxon>
        <taxon>Pseudomonadota</taxon>
        <taxon>Gammaproteobacteria</taxon>
        <taxon>Vibrionales</taxon>
        <taxon>Vibrionaceae</taxon>
        <taxon>Vibrio</taxon>
    </lineage>
</organism>
<reference evidence="4 5" key="1">
    <citation type="submission" date="2024-02" db="EMBL/GenBank/DDBJ databases">
        <title>Bacteria isolated from the canopy kelp, Nereocystis luetkeana.</title>
        <authorList>
            <person name="Pfister C.A."/>
            <person name="Younker I.T."/>
            <person name="Light S.H."/>
        </authorList>
    </citation>
    <scope>NUCLEOTIDE SEQUENCE [LARGE SCALE GENOMIC DNA]</scope>
    <source>
        <strain evidence="4 5">TI.1.15</strain>
    </source>
</reference>
<comment type="caution">
    <text evidence="4">The sequence shown here is derived from an EMBL/GenBank/DDBJ whole genome shotgun (WGS) entry which is preliminary data.</text>
</comment>
<gene>
    <name evidence="4" type="ORF">V8Z71_18685</name>
</gene>
<dbReference type="Gene3D" id="3.40.50.2300">
    <property type="match status" value="1"/>
</dbReference>
<dbReference type="PROSITE" id="PS50883">
    <property type="entry name" value="EAL"/>
    <property type="match status" value="1"/>
</dbReference>
<dbReference type="PANTHER" id="PTHR33121">
    <property type="entry name" value="CYCLIC DI-GMP PHOSPHODIESTERASE PDEF"/>
    <property type="match status" value="1"/>
</dbReference>
<dbReference type="SMART" id="SM00448">
    <property type="entry name" value="REC"/>
    <property type="match status" value="1"/>
</dbReference>
<dbReference type="SMART" id="SM00052">
    <property type="entry name" value="EAL"/>
    <property type="match status" value="1"/>
</dbReference>
<evidence type="ECO:0000256" key="1">
    <source>
        <dbReference type="PROSITE-ProRule" id="PRU00169"/>
    </source>
</evidence>
<dbReference type="Pfam" id="PF00563">
    <property type="entry name" value="EAL"/>
    <property type="match status" value="1"/>
</dbReference>
<accession>A0ABU9FVW9</accession>
<keyword evidence="5" id="KW-1185">Reference proteome</keyword>
<sequence length="399" mass="45470">MKNEINVLIVEDDPVQRLGIEIEIELSGKTIRNIHYAKDGEEGHKILIKEEIDIILCDLNMPNVDGIQFMSNVAKIGKDVILIIVTSVEEELCELSLNVCKILGFEKCALVRKKDISRDLKIVSEKLLGELVSKNIERSLDQKDLTLDEVKSCIENEEIVNFYQPKVDFQTSKVTSIEALVRISSDKFGMVNPPNFIYVIENDELIDMLFFIVLKKALHDTKSLSDEINLSVNISQRNILYPNLCDVVLSLCHKYDFDTTRLTLEITENQAYENSPEVWSELIRLRMNGVRLSIDDFGTGYASLEKLIELPFTEMKIDRKFVSDLSNSKRKKTLLGFMCSLAKSLSMNTVAEGVEDQGTWNQLKDLGYDECQGFFIAKPMGIRELYLRLDAEGYLSDAR</sequence>
<feature type="domain" description="Response regulatory" evidence="2">
    <location>
        <begin position="6"/>
        <end position="128"/>
    </location>
</feature>
<evidence type="ECO:0000259" key="3">
    <source>
        <dbReference type="PROSITE" id="PS50883"/>
    </source>
</evidence>
<dbReference type="InterPro" id="IPR035919">
    <property type="entry name" value="EAL_sf"/>
</dbReference>
<dbReference type="RefSeq" id="WP_341635793.1">
    <property type="nucleotide sequence ID" value="NZ_JBANDX010000018.1"/>
</dbReference>
<dbReference type="PANTHER" id="PTHR33121:SF70">
    <property type="entry name" value="SIGNALING PROTEIN YKOW"/>
    <property type="match status" value="1"/>
</dbReference>
<dbReference type="Gene3D" id="3.20.20.450">
    <property type="entry name" value="EAL domain"/>
    <property type="match status" value="1"/>
</dbReference>
<dbReference type="InterPro" id="IPR001633">
    <property type="entry name" value="EAL_dom"/>
</dbReference>
<dbReference type="SUPFAM" id="SSF52172">
    <property type="entry name" value="CheY-like"/>
    <property type="match status" value="1"/>
</dbReference>
<evidence type="ECO:0000259" key="2">
    <source>
        <dbReference type="PROSITE" id="PS50110"/>
    </source>
</evidence>
<dbReference type="CDD" id="cd01948">
    <property type="entry name" value="EAL"/>
    <property type="match status" value="1"/>
</dbReference>